<sequence length="113" mass="12309">MLTRLLVAFAAAASAFSGCNKNNDNKTVAKNITALAPAQPQTKILITAKGTMYIAKLTGHGCFGWRLKPSMFEAKINNSCSTEHSNNANLVAGSSTQRRFEDREMYMNCTPFS</sequence>
<protein>
    <submittedName>
        <fullName evidence="2">Uncharacterized protein</fullName>
    </submittedName>
</protein>
<proteinExistence type="predicted"/>
<dbReference type="AlphaFoldDB" id="A0A014NZX7"/>
<gene>
    <name evidence="2" type="ORF">X797_012429</name>
</gene>
<dbReference type="EMBL" id="JELW01000292">
    <property type="protein sequence ID" value="EXU94501.1"/>
    <property type="molecule type" value="Genomic_DNA"/>
</dbReference>
<reference evidence="2 3" key="1">
    <citation type="submission" date="2014-02" db="EMBL/GenBank/DDBJ databases">
        <title>The genome sequence of the entomopathogenic fungus Metarhizium robertsii ARSEF 2575.</title>
        <authorList>
            <person name="Giuliano Garisto Donzelli B."/>
            <person name="Roe B.A."/>
            <person name="Macmil S.L."/>
            <person name="Krasnoff S.B."/>
            <person name="Gibson D.M."/>
        </authorList>
    </citation>
    <scope>NUCLEOTIDE SEQUENCE [LARGE SCALE GENOMIC DNA]</scope>
    <source>
        <strain evidence="2 3">ARSEF 2575</strain>
    </source>
</reference>
<comment type="caution">
    <text evidence="2">The sequence shown here is derived from an EMBL/GenBank/DDBJ whole genome shotgun (WGS) entry which is preliminary data.</text>
</comment>
<name>A0A014NZX7_9HYPO</name>
<dbReference type="HOGENOM" id="CLU_2134111_0_0_1"/>
<dbReference type="PROSITE" id="PS51257">
    <property type="entry name" value="PROKAR_LIPOPROTEIN"/>
    <property type="match status" value="1"/>
</dbReference>
<dbReference type="Proteomes" id="UP000030151">
    <property type="component" value="Unassembled WGS sequence"/>
</dbReference>
<evidence type="ECO:0000313" key="3">
    <source>
        <dbReference type="Proteomes" id="UP000030151"/>
    </source>
</evidence>
<feature type="chain" id="PRO_5001473352" evidence="1">
    <location>
        <begin position="18"/>
        <end position="113"/>
    </location>
</feature>
<evidence type="ECO:0000313" key="2">
    <source>
        <dbReference type="EMBL" id="EXU94501.1"/>
    </source>
</evidence>
<organism evidence="2 3">
    <name type="scientific">Metarhizium robertsii</name>
    <dbReference type="NCBI Taxonomy" id="568076"/>
    <lineage>
        <taxon>Eukaryota</taxon>
        <taxon>Fungi</taxon>
        <taxon>Dikarya</taxon>
        <taxon>Ascomycota</taxon>
        <taxon>Pezizomycotina</taxon>
        <taxon>Sordariomycetes</taxon>
        <taxon>Hypocreomycetidae</taxon>
        <taxon>Hypocreales</taxon>
        <taxon>Clavicipitaceae</taxon>
        <taxon>Metarhizium</taxon>
    </lineage>
</organism>
<evidence type="ECO:0000256" key="1">
    <source>
        <dbReference type="SAM" id="SignalP"/>
    </source>
</evidence>
<keyword evidence="1" id="KW-0732">Signal</keyword>
<feature type="signal peptide" evidence="1">
    <location>
        <begin position="1"/>
        <end position="17"/>
    </location>
</feature>
<accession>A0A014NZX7</accession>